<reference evidence="1 2" key="1">
    <citation type="journal article" date="2019" name="Int. J. Syst. Evol. Microbiol.">
        <title>The Global Catalogue of Microorganisms (GCM) 10K type strain sequencing project: providing services to taxonomists for standard genome sequencing and annotation.</title>
        <authorList>
            <consortium name="The Broad Institute Genomics Platform"/>
            <consortium name="The Broad Institute Genome Sequencing Center for Infectious Disease"/>
            <person name="Wu L."/>
            <person name="Ma J."/>
        </authorList>
    </citation>
    <scope>NUCLEOTIDE SEQUENCE [LARGE SCALE GENOMIC DNA]</scope>
    <source>
        <strain evidence="1 2">JCM 6242</strain>
    </source>
</reference>
<accession>A0ABN3VXD0</accession>
<dbReference type="RefSeq" id="WP_344972297.1">
    <property type="nucleotide sequence ID" value="NZ_BAAAVI010000021.1"/>
</dbReference>
<sequence length="128" mass="13864">MALRFLGKDTIDGGSPTLFDDGDRYVLQGWIVTDPAVLARLDLAEHETVVEVPKELMAFLPEGVSIPAGPPLVLDLDETYVFKGPLVTDPLVLAQLDMPGHETVIEIPKAAMPTLEVTGDLERRSADV</sequence>
<gene>
    <name evidence="1" type="ORF">GCM10010517_33580</name>
</gene>
<protein>
    <submittedName>
        <fullName evidence="1">Uncharacterized protein</fullName>
    </submittedName>
</protein>
<evidence type="ECO:0000313" key="1">
    <source>
        <dbReference type="EMBL" id="GAA2873082.1"/>
    </source>
</evidence>
<keyword evidence="2" id="KW-1185">Reference proteome</keyword>
<evidence type="ECO:0000313" key="2">
    <source>
        <dbReference type="Proteomes" id="UP001500831"/>
    </source>
</evidence>
<dbReference type="Proteomes" id="UP001500831">
    <property type="component" value="Unassembled WGS sequence"/>
</dbReference>
<proteinExistence type="predicted"/>
<comment type="caution">
    <text evidence="1">The sequence shown here is derived from an EMBL/GenBank/DDBJ whole genome shotgun (WGS) entry which is preliminary data.</text>
</comment>
<dbReference type="EMBL" id="BAAAVI010000021">
    <property type="protein sequence ID" value="GAA2873082.1"/>
    <property type="molecule type" value="Genomic_DNA"/>
</dbReference>
<name>A0ABN3VXD0_9ACTN</name>
<organism evidence="1 2">
    <name type="scientific">Streptosporangium fragile</name>
    <dbReference type="NCBI Taxonomy" id="46186"/>
    <lineage>
        <taxon>Bacteria</taxon>
        <taxon>Bacillati</taxon>
        <taxon>Actinomycetota</taxon>
        <taxon>Actinomycetes</taxon>
        <taxon>Streptosporangiales</taxon>
        <taxon>Streptosporangiaceae</taxon>
        <taxon>Streptosporangium</taxon>
    </lineage>
</organism>